<protein>
    <submittedName>
        <fullName evidence="1">Uncharacterized protein</fullName>
    </submittedName>
</protein>
<name>A0A919C209_9ACTN</name>
<accession>A0A919C209</accession>
<comment type="caution">
    <text evidence="1">The sequence shown here is derived from an EMBL/GenBank/DDBJ whole genome shotgun (WGS) entry which is preliminary data.</text>
</comment>
<dbReference type="Proteomes" id="UP000619355">
    <property type="component" value="Unassembled WGS sequence"/>
</dbReference>
<gene>
    <name evidence="1" type="ORF">GCM10018980_19900</name>
</gene>
<reference evidence="2" key="1">
    <citation type="journal article" date="2019" name="Int. J. Syst. Evol. Microbiol.">
        <title>The Global Catalogue of Microorganisms (GCM) 10K type strain sequencing project: providing services to taxonomists for standard genome sequencing and annotation.</title>
        <authorList>
            <consortium name="The Broad Institute Genomics Platform"/>
            <consortium name="The Broad Institute Genome Sequencing Center for Infectious Disease"/>
            <person name="Wu L."/>
            <person name="Ma J."/>
        </authorList>
    </citation>
    <scope>NUCLEOTIDE SEQUENCE [LARGE SCALE GENOMIC DNA]</scope>
    <source>
        <strain evidence="2">JCM 4253</strain>
    </source>
</reference>
<organism evidence="1 2">
    <name type="scientific">Streptomyces capoamus</name>
    <dbReference type="NCBI Taxonomy" id="68183"/>
    <lineage>
        <taxon>Bacteria</taxon>
        <taxon>Bacillati</taxon>
        <taxon>Actinomycetota</taxon>
        <taxon>Actinomycetes</taxon>
        <taxon>Kitasatosporales</taxon>
        <taxon>Streptomycetaceae</taxon>
        <taxon>Streptomyces</taxon>
    </lineage>
</organism>
<dbReference type="EMBL" id="BNBF01000004">
    <property type="protein sequence ID" value="GHG43169.1"/>
    <property type="molecule type" value="Genomic_DNA"/>
</dbReference>
<keyword evidence="2" id="KW-1185">Reference proteome</keyword>
<proteinExistence type="predicted"/>
<sequence>MFQVKAHSGGMDSFATQMQLLKGETDRLWAGLETLPPARRLQTIADGELRQVLEEATGKALDAPMAGPGTRPGGFADRKRGRLVARDGARSAGRRQTAAMNAPTKFCVVTRNSGGWAVTGEADLTTLLEKATGQCPPRRLPGRGQVHGHRALEFDL</sequence>
<evidence type="ECO:0000313" key="1">
    <source>
        <dbReference type="EMBL" id="GHG43169.1"/>
    </source>
</evidence>
<evidence type="ECO:0000313" key="2">
    <source>
        <dbReference type="Proteomes" id="UP000619355"/>
    </source>
</evidence>
<dbReference type="AlphaFoldDB" id="A0A919C209"/>